<reference evidence="2 3" key="1">
    <citation type="journal article" date="2012" name="J. Bacteriol.">
        <title>Draft Genome Sequence of the Extremely Halophilic Archaeon Halogranum salarium B-1T.</title>
        <authorList>
            <person name="Kim K.K."/>
            <person name="Lee K.C."/>
            <person name="Lee J.S."/>
        </authorList>
    </citation>
    <scope>NUCLEOTIDE SEQUENCE [LARGE SCALE GENOMIC DNA]</scope>
    <source>
        <strain evidence="2 3">B-1</strain>
    </source>
</reference>
<evidence type="ECO:0000313" key="3">
    <source>
        <dbReference type="Proteomes" id="UP000007813"/>
    </source>
</evidence>
<evidence type="ECO:0000313" key="2">
    <source>
        <dbReference type="EMBL" id="EJN57871.1"/>
    </source>
</evidence>
<protein>
    <submittedName>
        <fullName evidence="2">Uncharacterized protein</fullName>
    </submittedName>
</protein>
<accession>J3JDX6</accession>
<proteinExistence type="predicted"/>
<dbReference type="Proteomes" id="UP000007813">
    <property type="component" value="Unassembled WGS sequence"/>
</dbReference>
<gene>
    <name evidence="2" type="ORF">HSB1_32880</name>
</gene>
<evidence type="ECO:0000256" key="1">
    <source>
        <dbReference type="SAM" id="MobiDB-lite"/>
    </source>
</evidence>
<feature type="region of interest" description="Disordered" evidence="1">
    <location>
        <begin position="15"/>
        <end position="41"/>
    </location>
</feature>
<organism evidence="2 3">
    <name type="scientific">Halogranum salarium B-1</name>
    <dbReference type="NCBI Taxonomy" id="1210908"/>
    <lineage>
        <taxon>Archaea</taxon>
        <taxon>Methanobacteriati</taxon>
        <taxon>Methanobacteriota</taxon>
        <taxon>Stenosarchaea group</taxon>
        <taxon>Halobacteria</taxon>
        <taxon>Halobacteriales</taxon>
        <taxon>Haloferacaceae</taxon>
    </lineage>
</organism>
<comment type="caution">
    <text evidence="2">The sequence shown here is derived from an EMBL/GenBank/DDBJ whole genome shotgun (WGS) entry which is preliminary data.</text>
</comment>
<sequence length="41" mass="4452">MLFVSPSLTGVLNSDRTGARETVAEPTTISPRFGPFRTADR</sequence>
<name>J3JDX6_9EURY</name>
<dbReference type="AlphaFoldDB" id="J3JDX6"/>
<dbReference type="EMBL" id="ALJD01000009">
    <property type="protein sequence ID" value="EJN57871.1"/>
    <property type="molecule type" value="Genomic_DNA"/>
</dbReference>